<gene>
    <name evidence="2" type="ORF">AVEN_160256_1</name>
</gene>
<dbReference type="AlphaFoldDB" id="A0A4Y2RVZ0"/>
<feature type="region of interest" description="Disordered" evidence="1">
    <location>
        <begin position="70"/>
        <end position="94"/>
    </location>
</feature>
<reference evidence="2 3" key="1">
    <citation type="journal article" date="2019" name="Sci. Rep.">
        <title>Orb-weaving spider Araneus ventricosus genome elucidates the spidroin gene catalogue.</title>
        <authorList>
            <person name="Kono N."/>
            <person name="Nakamura H."/>
            <person name="Ohtoshi R."/>
            <person name="Moran D.A.P."/>
            <person name="Shinohara A."/>
            <person name="Yoshida Y."/>
            <person name="Fujiwara M."/>
            <person name="Mori M."/>
            <person name="Tomita M."/>
            <person name="Arakawa K."/>
        </authorList>
    </citation>
    <scope>NUCLEOTIDE SEQUENCE [LARGE SCALE GENOMIC DNA]</scope>
</reference>
<evidence type="ECO:0000313" key="3">
    <source>
        <dbReference type="Proteomes" id="UP000499080"/>
    </source>
</evidence>
<comment type="caution">
    <text evidence="2">The sequence shown here is derived from an EMBL/GenBank/DDBJ whole genome shotgun (WGS) entry which is preliminary data.</text>
</comment>
<feature type="compositionally biased region" description="Basic and acidic residues" evidence="1">
    <location>
        <begin position="76"/>
        <end position="94"/>
    </location>
</feature>
<sequence>MEFSCIFKRIPFPNRDIEKSVAFSGIIYFLQGQGTFNSTQLTSFLAHSADEIPKSFYRLTHTTQYRSASSNLLARTADRTPKRDSKDIRMSRRS</sequence>
<keyword evidence="3" id="KW-1185">Reference proteome</keyword>
<proteinExistence type="predicted"/>
<organism evidence="2 3">
    <name type="scientific">Araneus ventricosus</name>
    <name type="common">Orbweaver spider</name>
    <name type="synonym">Epeira ventricosa</name>
    <dbReference type="NCBI Taxonomy" id="182803"/>
    <lineage>
        <taxon>Eukaryota</taxon>
        <taxon>Metazoa</taxon>
        <taxon>Ecdysozoa</taxon>
        <taxon>Arthropoda</taxon>
        <taxon>Chelicerata</taxon>
        <taxon>Arachnida</taxon>
        <taxon>Araneae</taxon>
        <taxon>Araneomorphae</taxon>
        <taxon>Entelegynae</taxon>
        <taxon>Araneoidea</taxon>
        <taxon>Araneidae</taxon>
        <taxon>Araneus</taxon>
    </lineage>
</organism>
<evidence type="ECO:0000313" key="2">
    <source>
        <dbReference type="EMBL" id="GBN79958.1"/>
    </source>
</evidence>
<protein>
    <submittedName>
        <fullName evidence="2">Uncharacterized protein</fullName>
    </submittedName>
</protein>
<name>A0A4Y2RVZ0_ARAVE</name>
<accession>A0A4Y2RVZ0</accession>
<dbReference type="Proteomes" id="UP000499080">
    <property type="component" value="Unassembled WGS sequence"/>
</dbReference>
<dbReference type="EMBL" id="BGPR01018720">
    <property type="protein sequence ID" value="GBN79958.1"/>
    <property type="molecule type" value="Genomic_DNA"/>
</dbReference>
<evidence type="ECO:0000256" key="1">
    <source>
        <dbReference type="SAM" id="MobiDB-lite"/>
    </source>
</evidence>